<dbReference type="AlphaFoldDB" id="A0A6V7L5U9"/>
<proteinExistence type="predicted"/>
<evidence type="ECO:0000313" key="1">
    <source>
        <dbReference type="EMBL" id="CAD1571294.1"/>
    </source>
</evidence>
<dbReference type="EMBL" id="CADCXW020000334">
    <property type="protein sequence ID" value="CAD1571294.1"/>
    <property type="molecule type" value="Genomic_DNA"/>
</dbReference>
<protein>
    <submittedName>
        <fullName evidence="1">Uncharacterized protein</fullName>
    </submittedName>
</protein>
<name>A0A6V7L5U9_9HYME</name>
<gene>
    <name evidence="1" type="ORF">BBRV_LOCUS96942</name>
</gene>
<sequence>MQTNGFMNVAKSSYDHARLRINHLMSTLADIEGIN</sequence>
<organism evidence="1">
    <name type="scientific">Bracon brevicornis</name>
    <dbReference type="NCBI Taxonomy" id="1563983"/>
    <lineage>
        <taxon>Eukaryota</taxon>
        <taxon>Metazoa</taxon>
        <taxon>Ecdysozoa</taxon>
        <taxon>Arthropoda</taxon>
        <taxon>Hexapoda</taxon>
        <taxon>Insecta</taxon>
        <taxon>Pterygota</taxon>
        <taxon>Neoptera</taxon>
        <taxon>Endopterygota</taxon>
        <taxon>Hymenoptera</taxon>
        <taxon>Apocrita</taxon>
        <taxon>Ichneumonoidea</taxon>
        <taxon>Braconidae</taxon>
        <taxon>Braconinae</taxon>
        <taxon>Bracon</taxon>
    </lineage>
</organism>
<reference evidence="1" key="1">
    <citation type="submission" date="2020-07" db="EMBL/GenBank/DDBJ databases">
        <authorList>
            <person name="Ferguson B K."/>
        </authorList>
    </citation>
    <scope>NUCLEOTIDE SEQUENCE</scope>
    <source>
        <strain evidence="1">L06</strain>
    </source>
</reference>
<accession>A0A6V7L5U9</accession>